<protein>
    <submittedName>
        <fullName evidence="3">F0F1-type ATP synthase assembly protein I</fullName>
    </submittedName>
</protein>
<dbReference type="Proteomes" id="UP000253529">
    <property type="component" value="Unassembled WGS sequence"/>
</dbReference>
<sequence>MADDDDERLRSGLDKLKASLSKAREAQGPAPVPRDRVSEAARGDSGVSLGMRAGSEFISAIIVGSGVGWALDRLLGTNPAFLIVFFMLGVAAGVWGVVRLTSPKGGGSARDSRLSHPDAADKGFSRSAPAAEPDASPGRGASRGAKEASGGADDDED</sequence>
<feature type="compositionally biased region" description="Basic and acidic residues" evidence="1">
    <location>
        <begin position="33"/>
        <end position="42"/>
    </location>
</feature>
<dbReference type="InterPro" id="IPR032820">
    <property type="entry name" value="ATPase_put"/>
</dbReference>
<feature type="region of interest" description="Disordered" evidence="1">
    <location>
        <begin position="20"/>
        <end position="43"/>
    </location>
</feature>
<evidence type="ECO:0000256" key="1">
    <source>
        <dbReference type="SAM" id="MobiDB-lite"/>
    </source>
</evidence>
<keyword evidence="4" id="KW-1185">Reference proteome</keyword>
<feature type="transmembrane region" description="Helical" evidence="2">
    <location>
        <begin position="80"/>
        <end position="98"/>
    </location>
</feature>
<keyword evidence="2" id="KW-0812">Transmembrane</keyword>
<proteinExistence type="predicted"/>
<dbReference type="EMBL" id="QNRK01000003">
    <property type="protein sequence ID" value="RBP17337.1"/>
    <property type="molecule type" value="Genomic_DNA"/>
</dbReference>
<evidence type="ECO:0000313" key="3">
    <source>
        <dbReference type="EMBL" id="RBP17337.1"/>
    </source>
</evidence>
<feature type="compositionally biased region" description="Basic and acidic residues" evidence="1">
    <location>
        <begin position="110"/>
        <end position="124"/>
    </location>
</feature>
<organism evidence="3 4">
    <name type="scientific">Roseiarcus fermentans</name>
    <dbReference type="NCBI Taxonomy" id="1473586"/>
    <lineage>
        <taxon>Bacteria</taxon>
        <taxon>Pseudomonadati</taxon>
        <taxon>Pseudomonadota</taxon>
        <taxon>Alphaproteobacteria</taxon>
        <taxon>Hyphomicrobiales</taxon>
        <taxon>Roseiarcaceae</taxon>
        <taxon>Roseiarcus</taxon>
    </lineage>
</organism>
<dbReference type="Pfam" id="PF09527">
    <property type="entry name" value="ATPase_gene1"/>
    <property type="match status" value="1"/>
</dbReference>
<dbReference type="AlphaFoldDB" id="A0A366FS01"/>
<feature type="region of interest" description="Disordered" evidence="1">
    <location>
        <begin position="102"/>
        <end position="157"/>
    </location>
</feature>
<evidence type="ECO:0000313" key="4">
    <source>
        <dbReference type="Proteomes" id="UP000253529"/>
    </source>
</evidence>
<dbReference type="OrthoDB" id="15401at2"/>
<keyword evidence="2" id="KW-0472">Membrane</keyword>
<dbReference type="RefSeq" id="WP_113887952.1">
    <property type="nucleotide sequence ID" value="NZ_QNRK01000003.1"/>
</dbReference>
<name>A0A366FS01_9HYPH</name>
<reference evidence="3 4" key="1">
    <citation type="submission" date="2018-06" db="EMBL/GenBank/DDBJ databases">
        <title>Genomic Encyclopedia of Type Strains, Phase IV (KMG-IV): sequencing the most valuable type-strain genomes for metagenomic binning, comparative biology and taxonomic classification.</title>
        <authorList>
            <person name="Goeker M."/>
        </authorList>
    </citation>
    <scope>NUCLEOTIDE SEQUENCE [LARGE SCALE GENOMIC DNA]</scope>
    <source>
        <strain evidence="3 4">DSM 24875</strain>
    </source>
</reference>
<evidence type="ECO:0000256" key="2">
    <source>
        <dbReference type="SAM" id="Phobius"/>
    </source>
</evidence>
<keyword evidence="2" id="KW-1133">Transmembrane helix</keyword>
<comment type="caution">
    <text evidence="3">The sequence shown here is derived from an EMBL/GenBank/DDBJ whole genome shotgun (WGS) entry which is preliminary data.</text>
</comment>
<accession>A0A366FS01</accession>
<gene>
    <name evidence="3" type="ORF">DFR50_103224</name>
</gene>